<dbReference type="EMBL" id="CM002801">
    <property type="protein sequence ID" value="KZN83509.1"/>
    <property type="molecule type" value="Genomic_DNA"/>
</dbReference>
<dbReference type="AlphaFoldDB" id="A0A162BD25"/>
<evidence type="ECO:0000313" key="1">
    <source>
        <dbReference type="EMBL" id="KZN83509.1"/>
    </source>
</evidence>
<accession>A0A162BD25</accession>
<organism evidence="1">
    <name type="scientific">Penicillium chrysogenum</name>
    <name type="common">Penicillium notatum</name>
    <dbReference type="NCBI Taxonomy" id="5076"/>
    <lineage>
        <taxon>Eukaryota</taxon>
        <taxon>Fungi</taxon>
        <taxon>Dikarya</taxon>
        <taxon>Ascomycota</taxon>
        <taxon>Pezizomycotina</taxon>
        <taxon>Eurotiomycetes</taxon>
        <taxon>Eurotiomycetidae</taxon>
        <taxon>Eurotiales</taxon>
        <taxon>Aspergillaceae</taxon>
        <taxon>Penicillium</taxon>
        <taxon>Penicillium chrysogenum species complex</taxon>
    </lineage>
</organism>
<protein>
    <submittedName>
        <fullName evidence="1">Uncharacterized protein</fullName>
    </submittedName>
</protein>
<gene>
    <name evidence="1" type="ORF">EN45_106080</name>
</gene>
<reference evidence="1" key="1">
    <citation type="journal article" date="2014" name="Genome Announc.">
        <title>Complete sequencing and chromosome-scale genome assembly of the industrial progenitor strain P2niaD18 from the penicillin producer Penicillium chrysogenum.</title>
        <authorList>
            <person name="Specht T."/>
            <person name="Dahlmann T.A."/>
            <person name="Zadra I."/>
            <person name="Kurnsteiner H."/>
            <person name="Kuck U."/>
        </authorList>
    </citation>
    <scope>NUCLEOTIDE SEQUENCE [LARGE SCALE GENOMIC DNA]</scope>
    <source>
        <strain evidence="1">P2niaD18</strain>
    </source>
</reference>
<sequence>MASIGWFPRAKFGPGTTVLFEKPTISAWSIREKQSQHNYQREDWDLDPGPSTAEATFHVQQDYGPLAYMRVYMQVPDPSTEFEPREVRRRQAALCPHREVDALKCFHQKHFTMTPALLGIKEELQGDDDVVPGGFIVYMVFQHVPGIRLADDQGAPVRGCSIHTFFREFDREERDKVRDEFDKNYPRLAELDLTLYSIWADHLVWDPVSSKLWFVDFRKVTDAGWLKRIRSLRGLQNPHAGADQGPMHLTWQRWGLAIPPSDTADLDELETWIL</sequence>
<proteinExistence type="predicted"/>
<dbReference type="Proteomes" id="UP000076449">
    <property type="component" value="Chromosome IV"/>
</dbReference>
<name>A0A162BD25_PENCH</name>